<sequence>MRSNSRSNTVQLVNQSHLPAPPVASDRLLPIKETCSRVGLSASSVRAMERAELFPRSIPLTPTGSRVAWLESQVNAWIQQRARLAMQVGGAGRLKSPNPRGRAAQ</sequence>
<protein>
    <submittedName>
        <fullName evidence="2">AlpA family phage regulatory protein</fullName>
    </submittedName>
</protein>
<name>A0A7Y8GU59_9BURK</name>
<dbReference type="EMBL" id="VYGV01000005">
    <property type="protein sequence ID" value="NWF44438.1"/>
    <property type="molecule type" value="Genomic_DNA"/>
</dbReference>
<evidence type="ECO:0000313" key="2">
    <source>
        <dbReference type="EMBL" id="NWF44438.1"/>
    </source>
</evidence>
<dbReference type="AlphaFoldDB" id="A0A7Y8GU59"/>
<proteinExistence type="predicted"/>
<evidence type="ECO:0000313" key="3">
    <source>
        <dbReference type="Proteomes" id="UP000545507"/>
    </source>
</evidence>
<gene>
    <name evidence="2" type="ORF">F3K02_04105</name>
</gene>
<feature type="region of interest" description="Disordered" evidence="1">
    <location>
        <begin position="1"/>
        <end position="24"/>
    </location>
</feature>
<organism evidence="2 3">
    <name type="scientific">Hydrogenophaga aromaticivorans</name>
    <dbReference type="NCBI Taxonomy" id="2610898"/>
    <lineage>
        <taxon>Bacteria</taxon>
        <taxon>Pseudomonadati</taxon>
        <taxon>Pseudomonadota</taxon>
        <taxon>Betaproteobacteria</taxon>
        <taxon>Burkholderiales</taxon>
        <taxon>Comamonadaceae</taxon>
        <taxon>Hydrogenophaga</taxon>
    </lineage>
</organism>
<dbReference type="InterPro" id="IPR010260">
    <property type="entry name" value="AlpA"/>
</dbReference>
<reference evidence="2 3" key="1">
    <citation type="submission" date="2019-09" db="EMBL/GenBank/DDBJ databases">
        <title>Hydrogenophaga aromatica sp. nov., isolated from a para-xylene-degrading enrichment culture.</title>
        <authorList>
            <person name="Tancsics A."/>
            <person name="Banerjee S."/>
        </authorList>
    </citation>
    <scope>NUCLEOTIDE SEQUENCE [LARGE SCALE GENOMIC DNA]</scope>
    <source>
        <strain evidence="2 3">D2P1</strain>
    </source>
</reference>
<dbReference type="Pfam" id="PF05930">
    <property type="entry name" value="Phage_AlpA"/>
    <property type="match status" value="1"/>
</dbReference>
<dbReference type="Proteomes" id="UP000545507">
    <property type="component" value="Unassembled WGS sequence"/>
</dbReference>
<evidence type="ECO:0000256" key="1">
    <source>
        <dbReference type="SAM" id="MobiDB-lite"/>
    </source>
</evidence>
<comment type="caution">
    <text evidence="2">The sequence shown here is derived from an EMBL/GenBank/DDBJ whole genome shotgun (WGS) entry which is preliminary data.</text>
</comment>
<accession>A0A7Y8GU59</accession>
<feature type="compositionally biased region" description="Polar residues" evidence="1">
    <location>
        <begin position="1"/>
        <end position="17"/>
    </location>
</feature>
<keyword evidence="3" id="KW-1185">Reference proteome</keyword>
<dbReference type="RefSeq" id="WP_425485562.1">
    <property type="nucleotide sequence ID" value="NZ_VYGV01000005.1"/>
</dbReference>